<sequence>MRLFLGGFDRRSRLRQVDDLGRRLPASRPPAATAAVGAGGGERDVEGFVGGGLGFVSHDLLRAVRGIAGRRAARRAHRRWRRGNAVAPPPLRRRARGWLPRNCGRGHRAGSRPVR</sequence>
<evidence type="ECO:0000313" key="2">
    <source>
        <dbReference type="EMBL" id="MPN14982.1"/>
    </source>
</evidence>
<dbReference type="EMBL" id="VSSQ01061688">
    <property type="protein sequence ID" value="MPN14982.1"/>
    <property type="molecule type" value="Genomic_DNA"/>
</dbReference>
<accession>A0A645FN31</accession>
<organism evidence="2">
    <name type="scientific">bioreactor metagenome</name>
    <dbReference type="NCBI Taxonomy" id="1076179"/>
    <lineage>
        <taxon>unclassified sequences</taxon>
        <taxon>metagenomes</taxon>
        <taxon>ecological metagenomes</taxon>
    </lineage>
</organism>
<gene>
    <name evidence="2" type="ORF">SDC9_162311</name>
</gene>
<comment type="caution">
    <text evidence="2">The sequence shown here is derived from an EMBL/GenBank/DDBJ whole genome shotgun (WGS) entry which is preliminary data.</text>
</comment>
<protein>
    <submittedName>
        <fullName evidence="2">Uncharacterized protein</fullName>
    </submittedName>
</protein>
<feature type="compositionally biased region" description="Low complexity" evidence="1">
    <location>
        <begin position="23"/>
        <end position="36"/>
    </location>
</feature>
<dbReference type="AlphaFoldDB" id="A0A645FN31"/>
<feature type="region of interest" description="Disordered" evidence="1">
    <location>
        <begin position="72"/>
        <end position="115"/>
    </location>
</feature>
<proteinExistence type="predicted"/>
<reference evidence="2" key="1">
    <citation type="submission" date="2019-08" db="EMBL/GenBank/DDBJ databases">
        <authorList>
            <person name="Kucharzyk K."/>
            <person name="Murdoch R.W."/>
            <person name="Higgins S."/>
            <person name="Loffler F."/>
        </authorList>
    </citation>
    <scope>NUCLEOTIDE SEQUENCE</scope>
</reference>
<feature type="compositionally biased region" description="Basic residues" evidence="1">
    <location>
        <begin position="104"/>
        <end position="115"/>
    </location>
</feature>
<feature type="compositionally biased region" description="Basic residues" evidence="1">
    <location>
        <begin position="72"/>
        <end position="82"/>
    </location>
</feature>
<evidence type="ECO:0000256" key="1">
    <source>
        <dbReference type="SAM" id="MobiDB-lite"/>
    </source>
</evidence>
<name>A0A645FN31_9ZZZZ</name>
<feature type="region of interest" description="Disordered" evidence="1">
    <location>
        <begin position="22"/>
        <end position="42"/>
    </location>
</feature>